<reference evidence="1" key="1">
    <citation type="submission" date="2022-04" db="EMBL/GenBank/DDBJ databases">
        <authorList>
            <person name="Friedrich I."/>
            <person name="Schneider D."/>
            <person name="Poehlein A."/>
            <person name="Hertel R."/>
            <person name="Daniel R."/>
        </authorList>
    </citation>
    <scope>NUCLEOTIDE SEQUENCE</scope>
</reference>
<name>A0A9E7N4F0_9CAUD</name>
<sequence length="102" mass="11175">MTQPIDLGDLLDAYAITGRGFIVAVSTPQDPPPAWPGLRIAVNTRSGRRTATVLGEERIHSCLTPRAQNDILYLFVTFDGIDAKDVVRDMVVHKPDTTGHFS</sequence>
<gene>
    <name evidence="1" type="ORF">GURKE_03010</name>
</gene>
<proteinExistence type="predicted"/>
<dbReference type="Proteomes" id="UP001055634">
    <property type="component" value="Segment"/>
</dbReference>
<keyword evidence="2" id="KW-1185">Reference proteome</keyword>
<evidence type="ECO:0000313" key="1">
    <source>
        <dbReference type="EMBL" id="UTC28332.1"/>
    </source>
</evidence>
<organism evidence="1 2">
    <name type="scientific">Brevundimonas phage vB_BpoS-Gurke</name>
    <dbReference type="NCBI Taxonomy" id="2948599"/>
    <lineage>
        <taxon>Viruses</taxon>
        <taxon>Duplodnaviria</taxon>
        <taxon>Heunggongvirae</taxon>
        <taxon>Uroviricota</taxon>
        <taxon>Caudoviricetes</taxon>
        <taxon>Jeanschmidtviridae</taxon>
        <taxon>Kikimoravirus</taxon>
        <taxon>Kikimoravirus gurke</taxon>
    </lineage>
</organism>
<protein>
    <submittedName>
        <fullName evidence="1">Uncharacterized protein</fullName>
    </submittedName>
</protein>
<dbReference type="EMBL" id="ON529850">
    <property type="protein sequence ID" value="UTC28332.1"/>
    <property type="molecule type" value="Genomic_DNA"/>
</dbReference>
<evidence type="ECO:0000313" key="2">
    <source>
        <dbReference type="Proteomes" id="UP001055634"/>
    </source>
</evidence>
<accession>A0A9E7N4F0</accession>